<evidence type="ECO:0000313" key="14">
    <source>
        <dbReference type="Proteomes" id="UP000070366"/>
    </source>
</evidence>
<dbReference type="PANTHER" id="PTHR43808:SF25">
    <property type="entry name" value="PEPTIDASE M20 DIMERISATION DOMAIN-CONTAINING PROTEIN"/>
    <property type="match status" value="1"/>
</dbReference>
<dbReference type="RefSeq" id="WP_066521831.1">
    <property type="nucleotide sequence ID" value="NZ_CABMOF010000006.1"/>
</dbReference>
<dbReference type="InterPro" id="IPR002933">
    <property type="entry name" value="Peptidase_M20"/>
</dbReference>
<keyword evidence="10" id="KW-0170">Cobalt</keyword>
<comment type="catalytic activity">
    <reaction evidence="11">
        <text>N-succinyl-(2S,6S)-2,6-diaminopimelate + H2O = (2S,6S)-2,6-diaminopimelate + succinate</text>
        <dbReference type="Rhea" id="RHEA:22608"/>
        <dbReference type="ChEBI" id="CHEBI:15377"/>
        <dbReference type="ChEBI" id="CHEBI:30031"/>
        <dbReference type="ChEBI" id="CHEBI:57609"/>
        <dbReference type="ChEBI" id="CHEBI:58087"/>
        <dbReference type="EC" id="3.5.1.18"/>
    </reaction>
</comment>
<name>A0A136Q1R0_9FIRM</name>
<dbReference type="SUPFAM" id="SSF55031">
    <property type="entry name" value="Bacterial exopeptidase dimerisation domain"/>
    <property type="match status" value="1"/>
</dbReference>
<dbReference type="Gene3D" id="3.30.70.360">
    <property type="match status" value="1"/>
</dbReference>
<evidence type="ECO:0000256" key="11">
    <source>
        <dbReference type="ARBA" id="ARBA00051301"/>
    </source>
</evidence>
<dbReference type="EC" id="3.5.1.18" evidence="5"/>
<dbReference type="PROSITE" id="PS00758">
    <property type="entry name" value="ARGE_DAPE_CPG2_1"/>
    <property type="match status" value="1"/>
</dbReference>
<dbReference type="Proteomes" id="UP000070366">
    <property type="component" value="Unassembled WGS sequence"/>
</dbReference>
<dbReference type="GO" id="GO:0046872">
    <property type="term" value="F:metal ion binding"/>
    <property type="evidence" value="ECO:0007669"/>
    <property type="project" value="UniProtKB-KW"/>
</dbReference>
<dbReference type="InterPro" id="IPR010182">
    <property type="entry name" value="ArgE/DapE"/>
</dbReference>
<sequence length="429" mass="47474">MQIKEKIEKSVEENKEQLIQYCRRLIDIPSVTGNEGAVQQEVSRIMTEIGMDIDMWEPDDREMRESSLFSETGESFNGRPVVVGGLHGTGGGKSLLVNGHVDVVNEYPREKWDSDPFHSVIRNGRIYGRGASDMKSGVAMALFAAKIIRDMGIVLKGDFTIVSVPGEENGGNGTVASVLRGYTDFDAAIYPEPTSNQIQPAHRGAAFWRVYIEGKASHGGTKYQGVSAVEKGMKIARALEELEWKRHREICSKHPMYGDYPLSAPVTLGIFRGGQFTSGVPETCILEGCIEYVPGEASRDVCKSLEGAVWEACRGDEWLLTHKPRVEWFGLRYEPSETDPHHPFVKTAEGCYREMLGRDPEINGFEAGTDMRVLANNFGVPGIMFGPGDIAMAHAPNEYVEIGKLVEAAKVLLLLITEWCGWQEKKEGV</sequence>
<comment type="caution">
    <text evidence="13">The sequence shown here is derived from an EMBL/GenBank/DDBJ whole genome shotgun (WGS) entry which is preliminary data.</text>
</comment>
<accession>A0A136Q1R0</accession>
<dbReference type="InterPro" id="IPR001261">
    <property type="entry name" value="ArgE/DapE_CS"/>
</dbReference>
<proteinExistence type="inferred from homology"/>
<keyword evidence="7" id="KW-0479">Metal-binding</keyword>
<dbReference type="STRING" id="626937.HMPREF3293_02708"/>
<protein>
    <recommendedName>
        <fullName evidence="6">Probable succinyl-diaminopimelate desuccinylase</fullName>
        <ecNumber evidence="5">3.5.1.18</ecNumber>
    </recommendedName>
</protein>
<evidence type="ECO:0000256" key="1">
    <source>
        <dbReference type="ARBA" id="ARBA00001941"/>
    </source>
</evidence>
<dbReference type="InterPro" id="IPR036264">
    <property type="entry name" value="Bact_exopeptidase_dim_dom"/>
</dbReference>
<comment type="similarity">
    <text evidence="4">Belongs to the peptidase M20A family.</text>
</comment>
<evidence type="ECO:0000313" key="13">
    <source>
        <dbReference type="EMBL" id="KXK64628.1"/>
    </source>
</evidence>
<dbReference type="KEGG" id="cmiu:B1H56_07795"/>
<reference evidence="13 14" key="1">
    <citation type="submission" date="2016-02" db="EMBL/GenBank/DDBJ databases">
        <authorList>
            <person name="Wen L."/>
            <person name="He K."/>
            <person name="Yang H."/>
        </authorList>
    </citation>
    <scope>NUCLEOTIDE SEQUENCE [LARGE SCALE GENOMIC DNA]</scope>
    <source>
        <strain evidence="13 14">DSM 22607</strain>
    </source>
</reference>
<dbReference type="Pfam" id="PF07687">
    <property type="entry name" value="M20_dimer"/>
    <property type="match status" value="1"/>
</dbReference>
<dbReference type="InterPro" id="IPR050072">
    <property type="entry name" value="Peptidase_M20A"/>
</dbReference>
<dbReference type="GO" id="GO:0009014">
    <property type="term" value="F:succinyl-diaminopimelate desuccinylase activity"/>
    <property type="evidence" value="ECO:0007669"/>
    <property type="project" value="UniProtKB-EC"/>
</dbReference>
<evidence type="ECO:0000259" key="12">
    <source>
        <dbReference type="Pfam" id="PF07687"/>
    </source>
</evidence>
<dbReference type="NCBIfam" id="TIGR01910">
    <property type="entry name" value="DapE-ArgE"/>
    <property type="match status" value="1"/>
</dbReference>
<evidence type="ECO:0000256" key="3">
    <source>
        <dbReference type="ARBA" id="ARBA00005130"/>
    </source>
</evidence>
<comment type="pathway">
    <text evidence="3">Amino-acid biosynthesis; L-lysine biosynthesis via DAP pathway; LL-2,6-diaminopimelate from (S)-tetrahydrodipicolinate (succinylase route): step 3/3.</text>
</comment>
<keyword evidence="8" id="KW-0378">Hydrolase</keyword>
<evidence type="ECO:0000256" key="10">
    <source>
        <dbReference type="ARBA" id="ARBA00023285"/>
    </source>
</evidence>
<feature type="domain" description="Peptidase M20 dimerisation" evidence="12">
    <location>
        <begin position="201"/>
        <end position="310"/>
    </location>
</feature>
<dbReference type="InterPro" id="IPR011650">
    <property type="entry name" value="Peptidase_M20_dimer"/>
</dbReference>
<evidence type="ECO:0000256" key="7">
    <source>
        <dbReference type="ARBA" id="ARBA00022723"/>
    </source>
</evidence>
<keyword evidence="14" id="KW-1185">Reference proteome</keyword>
<evidence type="ECO:0000256" key="2">
    <source>
        <dbReference type="ARBA" id="ARBA00001947"/>
    </source>
</evidence>
<dbReference type="EMBL" id="LSZW01000064">
    <property type="protein sequence ID" value="KXK64628.1"/>
    <property type="molecule type" value="Genomic_DNA"/>
</dbReference>
<organism evidence="13 14">
    <name type="scientific">Christensenella minuta</name>
    <dbReference type="NCBI Taxonomy" id="626937"/>
    <lineage>
        <taxon>Bacteria</taxon>
        <taxon>Bacillati</taxon>
        <taxon>Bacillota</taxon>
        <taxon>Clostridia</taxon>
        <taxon>Christensenellales</taxon>
        <taxon>Christensenellaceae</taxon>
        <taxon>Christensenella</taxon>
    </lineage>
</organism>
<gene>
    <name evidence="13" type="ORF">HMPREF3293_02708</name>
</gene>
<dbReference type="Gene3D" id="3.40.630.10">
    <property type="entry name" value="Zn peptidases"/>
    <property type="match status" value="1"/>
</dbReference>
<keyword evidence="9" id="KW-0862">Zinc</keyword>
<comment type="cofactor">
    <cofactor evidence="2">
        <name>Zn(2+)</name>
        <dbReference type="ChEBI" id="CHEBI:29105"/>
    </cofactor>
</comment>
<dbReference type="Pfam" id="PF01546">
    <property type="entry name" value="Peptidase_M20"/>
    <property type="match status" value="1"/>
</dbReference>
<dbReference type="PANTHER" id="PTHR43808">
    <property type="entry name" value="ACETYLORNITHINE DEACETYLASE"/>
    <property type="match status" value="1"/>
</dbReference>
<dbReference type="GO" id="GO:0009089">
    <property type="term" value="P:lysine biosynthetic process via diaminopimelate"/>
    <property type="evidence" value="ECO:0007669"/>
    <property type="project" value="UniProtKB-UniPathway"/>
</dbReference>
<evidence type="ECO:0000256" key="6">
    <source>
        <dbReference type="ARBA" id="ARBA00016853"/>
    </source>
</evidence>
<dbReference type="OrthoDB" id="9792335at2"/>
<evidence type="ECO:0000256" key="4">
    <source>
        <dbReference type="ARBA" id="ARBA00006247"/>
    </source>
</evidence>
<evidence type="ECO:0000256" key="5">
    <source>
        <dbReference type="ARBA" id="ARBA00011921"/>
    </source>
</evidence>
<dbReference type="AlphaFoldDB" id="A0A136Q1R0"/>
<dbReference type="UniPathway" id="UPA00034">
    <property type="reaction ID" value="UER00021"/>
</dbReference>
<evidence type="ECO:0000256" key="9">
    <source>
        <dbReference type="ARBA" id="ARBA00022833"/>
    </source>
</evidence>
<evidence type="ECO:0000256" key="8">
    <source>
        <dbReference type="ARBA" id="ARBA00022801"/>
    </source>
</evidence>
<dbReference type="SUPFAM" id="SSF53187">
    <property type="entry name" value="Zn-dependent exopeptidases"/>
    <property type="match status" value="1"/>
</dbReference>
<comment type="cofactor">
    <cofactor evidence="1">
        <name>Co(2+)</name>
        <dbReference type="ChEBI" id="CHEBI:48828"/>
    </cofactor>
</comment>